<feature type="transmembrane region" description="Helical" evidence="6">
    <location>
        <begin position="373"/>
        <end position="396"/>
    </location>
</feature>
<dbReference type="NCBIfam" id="TIGR00360">
    <property type="entry name" value="ComEC_N-term"/>
    <property type="match status" value="1"/>
</dbReference>
<name>A0ABM8YHM2_9BACI</name>
<keyword evidence="5 6" id="KW-0472">Membrane</keyword>
<dbReference type="EMBL" id="CAKJTJ010000001">
    <property type="protein sequence ID" value="CAG9619384.1"/>
    <property type="molecule type" value="Genomic_DNA"/>
</dbReference>
<feature type="transmembrane region" description="Helical" evidence="6">
    <location>
        <begin position="472"/>
        <end position="488"/>
    </location>
</feature>
<organism evidence="8 9">
    <name type="scientific">Sutcliffiella rhizosphaerae</name>
    <dbReference type="NCBI Taxonomy" id="2880967"/>
    <lineage>
        <taxon>Bacteria</taxon>
        <taxon>Bacillati</taxon>
        <taxon>Bacillota</taxon>
        <taxon>Bacilli</taxon>
        <taxon>Bacillales</taxon>
        <taxon>Bacillaceae</taxon>
        <taxon>Sutcliffiella</taxon>
    </lineage>
</organism>
<keyword evidence="9" id="KW-1185">Reference proteome</keyword>
<feature type="transmembrane region" description="Helical" evidence="6">
    <location>
        <begin position="67"/>
        <end position="84"/>
    </location>
</feature>
<dbReference type="Pfam" id="PF03772">
    <property type="entry name" value="Competence"/>
    <property type="match status" value="1"/>
</dbReference>
<dbReference type="InterPro" id="IPR035681">
    <property type="entry name" value="ComA-like_MBL"/>
</dbReference>
<feature type="transmembrane region" description="Helical" evidence="6">
    <location>
        <begin position="21"/>
        <end position="38"/>
    </location>
</feature>
<dbReference type="InterPro" id="IPR004477">
    <property type="entry name" value="ComEC_N"/>
</dbReference>
<keyword evidence="2" id="KW-1003">Cell membrane</keyword>
<keyword evidence="4 6" id="KW-1133">Transmembrane helix</keyword>
<feature type="transmembrane region" description="Helical" evidence="6">
    <location>
        <begin position="408"/>
        <end position="430"/>
    </location>
</feature>
<dbReference type="Pfam" id="PF00753">
    <property type="entry name" value="Lactamase_B"/>
    <property type="match status" value="1"/>
</dbReference>
<evidence type="ECO:0000256" key="3">
    <source>
        <dbReference type="ARBA" id="ARBA00022692"/>
    </source>
</evidence>
<dbReference type="RefSeq" id="WP_230499319.1">
    <property type="nucleotide sequence ID" value="NZ_CAKJTJ010000001.1"/>
</dbReference>
<feature type="transmembrane region" description="Helical" evidence="6">
    <location>
        <begin position="494"/>
        <end position="513"/>
    </location>
</feature>
<dbReference type="InterPro" id="IPR052159">
    <property type="entry name" value="Competence_DNA_uptake"/>
</dbReference>
<protein>
    <submittedName>
        <fullName evidence="8">ComE operon protein 3</fullName>
    </submittedName>
</protein>
<dbReference type="Gene3D" id="3.60.15.10">
    <property type="entry name" value="Ribonuclease Z/Hydroxyacylglutathione hydrolase-like"/>
    <property type="match status" value="1"/>
</dbReference>
<feature type="domain" description="Metallo-beta-lactamase" evidence="7">
    <location>
        <begin position="526"/>
        <end position="736"/>
    </location>
</feature>
<dbReference type="PROSITE" id="PS51257">
    <property type="entry name" value="PROKAR_LIPOPROTEIN"/>
    <property type="match status" value="1"/>
</dbReference>
<dbReference type="SMART" id="SM00849">
    <property type="entry name" value="Lactamase_B"/>
    <property type="match status" value="1"/>
</dbReference>
<evidence type="ECO:0000313" key="8">
    <source>
        <dbReference type="EMBL" id="CAG9619384.1"/>
    </source>
</evidence>
<dbReference type="InterPro" id="IPR004797">
    <property type="entry name" value="Competence_ComEC/Rec2"/>
</dbReference>
<sequence length="783" mass="89314">MAKSIFWIIQQTGKSLMKNRTGTLAYMAIAGCLGIAVSRSDHQWGLLLLFIIYLCWFYFFKRELRKSFWLILLSGIAFYIYMAIVDNANITVYSEDTSLIFGAITTPVDRDGNKLSFEIKSSENEKVLVEYFMQYKEEDYTMLELGATCEWIGVMKKPIPPTNPHAFNYPKFLYEQQIHWVFSLEKLPSSCDRLKKKSILMHLQQFRTDGIAKIAQNTDPQVGSFMISLIYGDRSLIESDLLDTYQVLGIVHLLAISGLHVGIVSAGVFYIGIRAGFARQKVNLLLLMLLPVYVVLTGAAPSVLRAAIMTGMFLLLMLYKKRSLSIDTIGFACLLVLIMNPYYLAHIGFQLSFSVSLSLLLSSQKITQIKNNGVQILFVSFIAQIASIPILLFHFYQVSIWSPFLNLLFVPFYSLFVLPASFALYVLLLIHPFLLQTFLPLLSFPLEWMNNFAVWVDRWPFGTLIFPKPPKWFLLFYMGILFLFFYWLEKGRWLIGMLVLTCFMLLHYNLAILNPYGKMVVLDIGQGDAILIQMPFNKETYLIDTGGYFSFPQEEWMKRKRDYNSGDSVLVPFLKAHGIRKLDKLILTHGDYDHIGNVERLWGRINVKQLLVPIGFGASDLEDAILMEAKKRNVDVKVAKPNEGWGNKWSTFVILHPEKYYENKNDGSIVMYAVIGGVRWLFTGDLESQGELDLIRSYPELKVDVLKAGHHGSSTSSTEPFLEAIQPSISIISAGRNNRFGHPRQDVLDRMEEVGSLIYRTDTQGAIIFEFTQSQGTFSTVIP</sequence>
<evidence type="ECO:0000256" key="5">
    <source>
        <dbReference type="ARBA" id="ARBA00023136"/>
    </source>
</evidence>
<dbReference type="Pfam" id="PF13567">
    <property type="entry name" value="DUF4131"/>
    <property type="match status" value="1"/>
</dbReference>
<dbReference type="InterPro" id="IPR036866">
    <property type="entry name" value="RibonucZ/Hydroxyglut_hydro"/>
</dbReference>
<comment type="caution">
    <text evidence="8">The sequence shown here is derived from an EMBL/GenBank/DDBJ whole genome shotgun (WGS) entry which is preliminary data.</text>
</comment>
<accession>A0ABM8YHM2</accession>
<dbReference type="Proteomes" id="UP000789833">
    <property type="component" value="Unassembled WGS sequence"/>
</dbReference>
<dbReference type="PANTHER" id="PTHR30619:SF1">
    <property type="entry name" value="RECOMBINATION PROTEIN 2"/>
    <property type="match status" value="1"/>
</dbReference>
<feature type="transmembrane region" description="Helical" evidence="6">
    <location>
        <begin position="250"/>
        <end position="272"/>
    </location>
</feature>
<keyword evidence="3 6" id="KW-0812">Transmembrane</keyword>
<evidence type="ECO:0000259" key="7">
    <source>
        <dbReference type="SMART" id="SM00849"/>
    </source>
</evidence>
<gene>
    <name evidence="8" type="primary">comEC_1</name>
    <name evidence="8" type="ORF">BACCIP111883_00151</name>
</gene>
<comment type="subcellular location">
    <subcellularLocation>
        <location evidence="1">Cell membrane</location>
        <topology evidence="1">Multi-pass membrane protein</topology>
    </subcellularLocation>
</comment>
<proteinExistence type="predicted"/>
<feature type="transmembrane region" description="Helical" evidence="6">
    <location>
        <begin position="284"/>
        <end position="308"/>
    </location>
</feature>
<feature type="transmembrane region" description="Helical" evidence="6">
    <location>
        <begin position="328"/>
        <end position="361"/>
    </location>
</feature>
<feature type="transmembrane region" description="Helical" evidence="6">
    <location>
        <begin position="44"/>
        <end position="60"/>
    </location>
</feature>
<evidence type="ECO:0000256" key="1">
    <source>
        <dbReference type="ARBA" id="ARBA00004651"/>
    </source>
</evidence>
<evidence type="ECO:0000313" key="9">
    <source>
        <dbReference type="Proteomes" id="UP000789833"/>
    </source>
</evidence>
<reference evidence="8 9" key="1">
    <citation type="submission" date="2021-10" db="EMBL/GenBank/DDBJ databases">
        <authorList>
            <person name="Criscuolo A."/>
        </authorList>
    </citation>
    <scope>NUCLEOTIDE SEQUENCE [LARGE SCALE GENOMIC DNA]</scope>
    <source>
        <strain evidence="9">CIP 111883</strain>
    </source>
</reference>
<dbReference type="CDD" id="cd07731">
    <property type="entry name" value="ComA-like_MBL-fold"/>
    <property type="match status" value="1"/>
</dbReference>
<dbReference type="InterPro" id="IPR001279">
    <property type="entry name" value="Metallo-B-lactamas"/>
</dbReference>
<dbReference type="InterPro" id="IPR025405">
    <property type="entry name" value="DUF4131"/>
</dbReference>
<dbReference type="NCBIfam" id="TIGR00361">
    <property type="entry name" value="ComEC_Rec2"/>
    <property type="match status" value="1"/>
</dbReference>
<evidence type="ECO:0000256" key="2">
    <source>
        <dbReference type="ARBA" id="ARBA00022475"/>
    </source>
</evidence>
<evidence type="ECO:0000256" key="6">
    <source>
        <dbReference type="SAM" id="Phobius"/>
    </source>
</evidence>
<evidence type="ECO:0000256" key="4">
    <source>
        <dbReference type="ARBA" id="ARBA00022989"/>
    </source>
</evidence>
<dbReference type="SUPFAM" id="SSF56281">
    <property type="entry name" value="Metallo-hydrolase/oxidoreductase"/>
    <property type="match status" value="1"/>
</dbReference>
<dbReference type="PANTHER" id="PTHR30619">
    <property type="entry name" value="DNA INTERNALIZATION/COMPETENCE PROTEIN COMEC/REC2"/>
    <property type="match status" value="1"/>
</dbReference>